<dbReference type="KEGG" id="ehr:EHR_02665"/>
<sequence length="196" mass="22417">MKYRKKPVVIEAFKLNSRGLIGEEWFWDAVSENRIITYNFGKNYPQDAWCEIKTLEGIMVAKTGDYIIRGVEGEIYPCKPDIFEKTYDVASQQSQLDDNQQIVLEQLKINPGSEGSLTKAIHSLFNSLSISPVRLEKDGAEELLKARNALARLTRKQEGYKKNKKSHLFRDSSAILFYHIRGGVCEISVVKRLSRT</sequence>
<dbReference type="PATRIC" id="fig|768486.3.peg.507"/>
<protein>
    <submittedName>
        <fullName evidence="1">Uncharacterized protein</fullName>
    </submittedName>
</protein>
<keyword evidence="2" id="KW-1185">Reference proteome</keyword>
<dbReference type="RefSeq" id="WP_014834289.1">
    <property type="nucleotide sequence ID" value="NC_018081.1"/>
</dbReference>
<dbReference type="AlphaFoldDB" id="I6T4F2"/>
<name>I6T4F2_ENTHA</name>
<evidence type="ECO:0000313" key="1">
    <source>
        <dbReference type="EMBL" id="AFM69511.1"/>
    </source>
</evidence>
<gene>
    <name evidence="1" type="ordered locus">EHR_02665</name>
</gene>
<proteinExistence type="predicted"/>
<dbReference type="eggNOG" id="ENOG5033670">
    <property type="taxonomic scope" value="Bacteria"/>
</dbReference>
<accession>I6T4F2</accession>
<reference evidence="1 2" key="1">
    <citation type="journal article" date="2012" name="J. Bacteriol.">
        <title>Genome sequence of Enterococcus hirae (Streptococcus faecalis) ATCC 9790, a model organism for the study of ion transport, bioenergetics, and copper homeostasis.</title>
        <authorList>
            <person name="Gaechter T."/>
            <person name="Wunderlin C."/>
            <person name="Schmidheini T."/>
            <person name="Solioz M."/>
        </authorList>
    </citation>
    <scope>NUCLEOTIDE SEQUENCE [LARGE SCALE GENOMIC DNA]</scope>
    <source>
        <strain evidence="2">ATCC 9790 / DSM 20160 / JCM 8729 / LMG 6399 / NBRC 3181 / NCIMB 6459 / NCDO 1258 / NCTC 12367 / WDCM 00089 / R</strain>
    </source>
</reference>
<evidence type="ECO:0000313" key="2">
    <source>
        <dbReference type="Proteomes" id="UP000002895"/>
    </source>
</evidence>
<dbReference type="EMBL" id="CP003504">
    <property type="protein sequence ID" value="AFM69511.1"/>
    <property type="molecule type" value="Genomic_DNA"/>
</dbReference>
<dbReference type="HOGENOM" id="CLU_1388366_0_0_9"/>
<organism evidence="1 2">
    <name type="scientific">Enterococcus hirae (strain ATCC 9790 / DSM 20160 / JCM 8729 / LMG 6399 / NBRC 3181 / NCIMB 6459 / NCDO 1258 / NCTC 12367 / WDCM 00089 / R)</name>
    <dbReference type="NCBI Taxonomy" id="768486"/>
    <lineage>
        <taxon>Bacteria</taxon>
        <taxon>Bacillati</taxon>
        <taxon>Bacillota</taxon>
        <taxon>Bacilli</taxon>
        <taxon>Lactobacillales</taxon>
        <taxon>Enterococcaceae</taxon>
        <taxon>Enterococcus</taxon>
    </lineage>
</organism>
<dbReference type="Proteomes" id="UP000002895">
    <property type="component" value="Chromosome"/>
</dbReference>